<reference evidence="6 7" key="1">
    <citation type="submission" date="2019-11" db="EMBL/GenBank/DDBJ databases">
        <title>Comparison of genomes from free-living endosymbiotic cyanobacteria isolated from Azolla.</title>
        <authorList>
            <person name="Thiel T."/>
            <person name="Pratte B."/>
        </authorList>
    </citation>
    <scope>NUCLEOTIDE SEQUENCE [LARGE SCALE GENOMIC DNA]</scope>
    <source>
        <strain evidence="6 7">N2B</strain>
    </source>
</reference>
<evidence type="ECO:0000259" key="5">
    <source>
        <dbReference type="Pfam" id="PF13476"/>
    </source>
</evidence>
<sequence>MIFLELVLQNFGPYVGRQVINLDPRTEDNPHPIILLGGMNGGGKTTLMDSIRLALYGQRAQCSTRGNLSYGDFLTQCVNSQANPTEKTRVELLFEHIEDDKPIKYRIVRTWEKNPKDGKDALGILGDDDTWPVDSLVNIWDDYIENLLPLGISNLFLFDGEQVKELAEQDTPPQIVIEAIRGLLGLELADRLAVDLEILVNRKRKELAENKDLEELEEIEKRLKSQQEDYQVIAEKLAAFKNEIEELETIQREALDKFVSEGGKIAAERNQLEQQQKEKSTAAENIRQSMCELAAEVLPLALIPNLLSQVQTQGAKEFRYQQIQLARDVLLERDKRLLQWLNKLAIGSEQVDKIQSFLVEDVDNLYTGYAQKELPWLLADEESLSQLDNSIYHLKNAKVLAKQQLANLKSIEEELIVLARQVQTAAEPEAYQKLRETVEEAQNQVVQSKANYETTRRTLSELADSIEQTKKELKEYTDKNIDTKNRGHIITSAAKVQETLKIFREKLTLRKLNKLEEEVKNCFLYLLHKSDLVYRLTIDTKTFALSLFDFDGKRVPKHRLSAGEKQLLAIAFLWGLAKVSGLRLPVAIDTPLGRLDSSHRQNLVEKYFPSASHQVILLSTDTEIGKKEVETLRSNEAIAREYLLQYNSKTRQTTVIENKYFW</sequence>
<keyword evidence="4" id="KW-0175">Coiled coil</keyword>
<dbReference type="SUPFAM" id="SSF52540">
    <property type="entry name" value="P-loop containing nucleoside triphosphate hydrolases"/>
    <property type="match status" value="2"/>
</dbReference>
<evidence type="ECO:0000313" key="7">
    <source>
        <dbReference type="Proteomes" id="UP000570851"/>
    </source>
</evidence>
<feature type="coiled-coil region" evidence="4">
    <location>
        <begin position="394"/>
        <end position="486"/>
    </location>
</feature>
<comment type="caution">
    <text evidence="6">The sequence shown here is derived from an EMBL/GenBank/DDBJ whole genome shotgun (WGS) entry which is preliminary data.</text>
</comment>
<dbReference type="PANTHER" id="PTHR32114">
    <property type="entry name" value="ABC TRANSPORTER ABCH.3"/>
    <property type="match status" value="1"/>
</dbReference>
<dbReference type="NCBIfam" id="TIGR03185">
    <property type="entry name" value="DNA_S_dndD"/>
    <property type="match status" value="1"/>
</dbReference>
<protein>
    <recommendedName>
        <fullName evidence="3">Nuclease SbcCD subunit C</fullName>
    </recommendedName>
</protein>
<comment type="subunit">
    <text evidence="2">Heterodimer of SbcC and SbcD.</text>
</comment>
<feature type="domain" description="Rad50/SbcC-type AAA" evidence="5">
    <location>
        <begin position="6"/>
        <end position="245"/>
    </location>
</feature>
<dbReference type="GeneID" id="58724885"/>
<dbReference type="Gene3D" id="3.40.50.300">
    <property type="entry name" value="P-loop containing nucleotide triphosphate hydrolases"/>
    <property type="match status" value="2"/>
</dbReference>
<name>A0ABR6SB75_ANAVA</name>
<comment type="similarity">
    <text evidence="1">Belongs to the SMC family. SbcC subfamily.</text>
</comment>
<dbReference type="RefSeq" id="WP_011318995.1">
    <property type="nucleotide sequence ID" value="NZ_JACKZP010000070.1"/>
</dbReference>
<dbReference type="Pfam" id="PF13476">
    <property type="entry name" value="AAA_23"/>
    <property type="match status" value="1"/>
</dbReference>
<dbReference type="PANTHER" id="PTHR32114:SF2">
    <property type="entry name" value="ABC TRANSPORTER ABCH.3"/>
    <property type="match status" value="1"/>
</dbReference>
<evidence type="ECO:0000256" key="4">
    <source>
        <dbReference type="SAM" id="Coils"/>
    </source>
</evidence>
<gene>
    <name evidence="6" type="primary">dndD</name>
    <name evidence="6" type="ORF">GNE12_17260</name>
</gene>
<evidence type="ECO:0000256" key="3">
    <source>
        <dbReference type="ARBA" id="ARBA00013368"/>
    </source>
</evidence>
<dbReference type="InterPro" id="IPR017599">
    <property type="entry name" value="DNA_S_DndD"/>
</dbReference>
<evidence type="ECO:0000256" key="2">
    <source>
        <dbReference type="ARBA" id="ARBA00011322"/>
    </source>
</evidence>
<dbReference type="InterPro" id="IPR027417">
    <property type="entry name" value="P-loop_NTPase"/>
</dbReference>
<organism evidence="6 7">
    <name type="scientific">Trichormus variabilis N2B</name>
    <dbReference type="NCBI Taxonomy" id="2681315"/>
    <lineage>
        <taxon>Bacteria</taxon>
        <taxon>Bacillati</taxon>
        <taxon>Cyanobacteriota</taxon>
        <taxon>Cyanophyceae</taxon>
        <taxon>Nostocales</taxon>
        <taxon>Nostocaceae</taxon>
        <taxon>Trichormus</taxon>
    </lineage>
</organism>
<dbReference type="InterPro" id="IPR038729">
    <property type="entry name" value="Rad50/SbcC_AAA"/>
</dbReference>
<keyword evidence="7" id="KW-1185">Reference proteome</keyword>
<dbReference type="EMBL" id="JACKZP010000070">
    <property type="protein sequence ID" value="MBC1303657.1"/>
    <property type="molecule type" value="Genomic_DNA"/>
</dbReference>
<proteinExistence type="inferred from homology"/>
<accession>A0ABR6SB75</accession>
<evidence type="ECO:0000256" key="1">
    <source>
        <dbReference type="ARBA" id="ARBA00006930"/>
    </source>
</evidence>
<feature type="coiled-coil region" evidence="4">
    <location>
        <begin position="196"/>
        <end position="292"/>
    </location>
</feature>
<dbReference type="Proteomes" id="UP000570851">
    <property type="component" value="Unassembled WGS sequence"/>
</dbReference>
<evidence type="ECO:0000313" key="6">
    <source>
        <dbReference type="EMBL" id="MBC1303657.1"/>
    </source>
</evidence>